<keyword evidence="8 11" id="KW-0573">Peptidoglycan synthesis</keyword>
<evidence type="ECO:0000256" key="4">
    <source>
        <dbReference type="ARBA" id="ARBA00022618"/>
    </source>
</evidence>
<sequence>MKLSRLLQGLAADGSGMDSRGAASAGADPEITGLYYRAQEVTPGGLFVAVEGYSADGHDFIDQAVARGAVAVVCQRPVATPAAVVVRDSRRALAALAAEFYGRPSRVMTLVGITGTNGKTTTSYLIERILQAAGHSVGVIGTINYRYGGRSFDNPVTTPESLDLQRILGEMRSAGTTHVVMEASSHALALQRIHACHLDVAVFTNLSRDHLDFHADMSDYWASKRLLFTRYLPAGESDITVRAVINSDDAYGRQLAAELKLPHWTTGNGAGCDLWTAAPRFRLDGLEADLHTPRGTVAIRSPLAGRHNLENIRNAAGAALALGLPLEVVAAGIRSLVSVPGRLERVADAHGGRSIFVDYAHTPDALEKALATLRELTTGRIICVFGCGGGRDRTKRPLMGAIAGRLADLSVVTSDNPRNEPPDQIIAEILAGIADQGLQRYDPARVSDCRQGRGYTVEPDRRRAITLGIRTAGPQDTVLIAGKGHETYQLIAGVKHPFDDRQVAAAALAAAEAAVQ</sequence>
<evidence type="ECO:0000256" key="9">
    <source>
        <dbReference type="ARBA" id="ARBA00023306"/>
    </source>
</evidence>
<evidence type="ECO:0000256" key="1">
    <source>
        <dbReference type="ARBA" id="ARBA00005898"/>
    </source>
</evidence>
<keyword evidence="11" id="KW-0460">Magnesium</keyword>
<keyword evidence="4 11" id="KW-0132">Cell division</keyword>
<dbReference type="InterPro" id="IPR018109">
    <property type="entry name" value="Folylpolyglutamate_synth_CS"/>
</dbReference>
<comment type="caution">
    <text evidence="16">The sequence shown here is derived from an EMBL/GenBank/DDBJ whole genome shotgun (WGS) entry which is preliminary data.</text>
</comment>
<dbReference type="GO" id="GO:0051301">
    <property type="term" value="P:cell division"/>
    <property type="evidence" value="ECO:0007669"/>
    <property type="project" value="UniProtKB-KW"/>
</dbReference>
<evidence type="ECO:0000259" key="13">
    <source>
        <dbReference type="Pfam" id="PF01225"/>
    </source>
</evidence>
<dbReference type="InterPro" id="IPR000713">
    <property type="entry name" value="Mur_ligase_N"/>
</dbReference>
<comment type="pathway">
    <text evidence="11 12">Cell wall biogenesis; peptidoglycan biosynthesis.</text>
</comment>
<dbReference type="GO" id="GO:0071555">
    <property type="term" value="P:cell wall organization"/>
    <property type="evidence" value="ECO:0007669"/>
    <property type="project" value="UniProtKB-KW"/>
</dbReference>
<dbReference type="AlphaFoldDB" id="A0AA41R7W2"/>
<dbReference type="GO" id="GO:0005737">
    <property type="term" value="C:cytoplasm"/>
    <property type="evidence" value="ECO:0007669"/>
    <property type="project" value="UniProtKB-SubCell"/>
</dbReference>
<dbReference type="PROSITE" id="PS01011">
    <property type="entry name" value="FOLYLPOLYGLU_SYNT_1"/>
    <property type="match status" value="1"/>
</dbReference>
<keyword evidence="10 11" id="KW-0961">Cell wall biogenesis/degradation</keyword>
<dbReference type="GO" id="GO:0004326">
    <property type="term" value="F:tetrahydrofolylpolyglutamate synthase activity"/>
    <property type="evidence" value="ECO:0007669"/>
    <property type="project" value="InterPro"/>
</dbReference>
<comment type="subcellular location">
    <subcellularLocation>
        <location evidence="11 12">Cytoplasm</location>
    </subcellularLocation>
</comment>
<evidence type="ECO:0000256" key="5">
    <source>
        <dbReference type="ARBA" id="ARBA00022741"/>
    </source>
</evidence>
<dbReference type="GO" id="GO:0008765">
    <property type="term" value="F:UDP-N-acetylmuramoylalanyl-D-glutamate-2,6-diaminopimelate ligase activity"/>
    <property type="evidence" value="ECO:0007669"/>
    <property type="project" value="UniProtKB-UniRule"/>
</dbReference>
<dbReference type="EC" id="6.3.2.13" evidence="11"/>
<keyword evidence="6 11" id="KW-0067">ATP-binding</keyword>
<protein>
    <recommendedName>
        <fullName evidence="11">UDP-N-acetylmuramoyl-L-alanyl-D-glutamate--2,6-diaminopimelate ligase</fullName>
        <ecNumber evidence="11">6.3.2.13</ecNumber>
    </recommendedName>
    <alternativeName>
        <fullName evidence="11">Meso-A2pm-adding enzyme</fullName>
    </alternativeName>
    <alternativeName>
        <fullName evidence="11">Meso-diaminopimelate-adding enzyme</fullName>
    </alternativeName>
    <alternativeName>
        <fullName evidence="11">UDP-MurNAc-L-Ala-D-Glu:meso-diaminopimelate ligase</fullName>
    </alternativeName>
    <alternativeName>
        <fullName evidence="11">UDP-MurNAc-tripeptide synthetase</fullName>
    </alternativeName>
    <alternativeName>
        <fullName evidence="11">UDP-N-acetylmuramyl-tripeptide synthetase</fullName>
    </alternativeName>
</protein>
<dbReference type="Pfam" id="PF02875">
    <property type="entry name" value="Mur_ligase_C"/>
    <property type="match status" value="1"/>
</dbReference>
<evidence type="ECO:0000256" key="3">
    <source>
        <dbReference type="ARBA" id="ARBA00022598"/>
    </source>
</evidence>
<dbReference type="Proteomes" id="UP001165427">
    <property type="component" value="Unassembled WGS sequence"/>
</dbReference>
<dbReference type="GO" id="GO:0009252">
    <property type="term" value="P:peptidoglycan biosynthetic process"/>
    <property type="evidence" value="ECO:0007669"/>
    <property type="project" value="UniProtKB-UniRule"/>
</dbReference>
<feature type="domain" description="Mur ligase C-terminal" evidence="14">
    <location>
        <begin position="341"/>
        <end position="484"/>
    </location>
</feature>
<evidence type="ECO:0000259" key="15">
    <source>
        <dbReference type="Pfam" id="PF08245"/>
    </source>
</evidence>
<dbReference type="InterPro" id="IPR036615">
    <property type="entry name" value="Mur_ligase_C_dom_sf"/>
</dbReference>
<evidence type="ECO:0000313" key="16">
    <source>
        <dbReference type="EMBL" id="MCJ8502616.1"/>
    </source>
</evidence>
<dbReference type="GO" id="GO:0005524">
    <property type="term" value="F:ATP binding"/>
    <property type="evidence" value="ECO:0007669"/>
    <property type="project" value="UniProtKB-UniRule"/>
</dbReference>
<comment type="PTM">
    <text evidence="11">Carboxylation is probably crucial for Mg(2+) binding and, consequently, for the gamma-phosphate positioning of ATP.</text>
</comment>
<feature type="binding site" evidence="11">
    <location>
        <begin position="415"/>
        <end position="418"/>
    </location>
    <ligand>
        <name>meso-2,6-diaminopimelate</name>
        <dbReference type="ChEBI" id="CHEBI:57791"/>
    </ligand>
</feature>
<feature type="binding site" evidence="11">
    <location>
        <begin position="115"/>
        <end position="121"/>
    </location>
    <ligand>
        <name>ATP</name>
        <dbReference type="ChEBI" id="CHEBI:30616"/>
    </ligand>
</feature>
<evidence type="ECO:0000256" key="2">
    <source>
        <dbReference type="ARBA" id="ARBA00022490"/>
    </source>
</evidence>
<keyword evidence="7 11" id="KW-0133">Cell shape</keyword>
<evidence type="ECO:0000259" key="14">
    <source>
        <dbReference type="Pfam" id="PF02875"/>
    </source>
</evidence>
<comment type="cofactor">
    <cofactor evidence="11">
        <name>Mg(2+)</name>
        <dbReference type="ChEBI" id="CHEBI:18420"/>
    </cofactor>
</comment>
<dbReference type="Gene3D" id="3.90.190.20">
    <property type="entry name" value="Mur ligase, C-terminal domain"/>
    <property type="match status" value="1"/>
</dbReference>
<feature type="binding site" evidence="11">
    <location>
        <position position="486"/>
    </location>
    <ligand>
        <name>meso-2,6-diaminopimelate</name>
        <dbReference type="ChEBI" id="CHEBI:57791"/>
    </ligand>
</feature>
<comment type="catalytic activity">
    <reaction evidence="11">
        <text>UDP-N-acetyl-alpha-D-muramoyl-L-alanyl-D-glutamate + meso-2,6-diaminopimelate + ATP = UDP-N-acetyl-alpha-D-muramoyl-L-alanyl-gamma-D-glutamyl-meso-2,6-diaminopimelate + ADP + phosphate + H(+)</text>
        <dbReference type="Rhea" id="RHEA:23676"/>
        <dbReference type="ChEBI" id="CHEBI:15378"/>
        <dbReference type="ChEBI" id="CHEBI:30616"/>
        <dbReference type="ChEBI" id="CHEBI:43474"/>
        <dbReference type="ChEBI" id="CHEBI:57791"/>
        <dbReference type="ChEBI" id="CHEBI:83900"/>
        <dbReference type="ChEBI" id="CHEBI:83905"/>
        <dbReference type="ChEBI" id="CHEBI:456216"/>
        <dbReference type="EC" id="6.3.2.13"/>
    </reaction>
</comment>
<accession>A0AA41R7W2</accession>
<comment type="caution">
    <text evidence="11">Lacks conserved residue(s) required for the propagation of feature annotation.</text>
</comment>
<feature type="domain" description="Mur ligase N-terminal catalytic" evidence="13">
    <location>
        <begin position="30"/>
        <end position="101"/>
    </location>
</feature>
<evidence type="ECO:0000256" key="10">
    <source>
        <dbReference type="ARBA" id="ARBA00023316"/>
    </source>
</evidence>
<dbReference type="NCBIfam" id="NF001126">
    <property type="entry name" value="PRK00139.1-4"/>
    <property type="match status" value="1"/>
</dbReference>
<evidence type="ECO:0000256" key="8">
    <source>
        <dbReference type="ARBA" id="ARBA00022984"/>
    </source>
</evidence>
<feature type="domain" description="Mur ligase central" evidence="15">
    <location>
        <begin position="113"/>
        <end position="319"/>
    </location>
</feature>
<comment type="similarity">
    <text evidence="1 11">Belongs to the MurCDEF family. MurE subfamily.</text>
</comment>
<comment type="function">
    <text evidence="11">Catalyzes the addition of meso-diaminopimelic acid to the nucleotide precursor UDP-N-acetylmuramoyl-L-alanyl-D-glutamate (UMAG) in the biosynthesis of bacterial cell-wall peptidoglycan.</text>
</comment>
<keyword evidence="9 11" id="KW-0131">Cell cycle</keyword>
<dbReference type="RefSeq" id="WP_246913674.1">
    <property type="nucleotide sequence ID" value="NZ_JALJRB010000029.1"/>
</dbReference>
<dbReference type="SUPFAM" id="SSF53244">
    <property type="entry name" value="MurD-like peptide ligases, peptide-binding domain"/>
    <property type="match status" value="1"/>
</dbReference>
<keyword evidence="2 11" id="KW-0963">Cytoplasm</keyword>
<dbReference type="Pfam" id="PF08245">
    <property type="entry name" value="Mur_ligase_M"/>
    <property type="match status" value="1"/>
</dbReference>
<feature type="binding site" evidence="11">
    <location>
        <position position="184"/>
    </location>
    <ligand>
        <name>UDP-N-acetyl-alpha-D-muramoyl-L-alanyl-D-glutamate</name>
        <dbReference type="ChEBI" id="CHEBI:83900"/>
    </ligand>
</feature>
<dbReference type="EMBL" id="JALJRB010000029">
    <property type="protein sequence ID" value="MCJ8502616.1"/>
    <property type="molecule type" value="Genomic_DNA"/>
</dbReference>
<dbReference type="NCBIfam" id="NF001124">
    <property type="entry name" value="PRK00139.1-2"/>
    <property type="match status" value="1"/>
</dbReference>
<proteinExistence type="inferred from homology"/>
<dbReference type="PANTHER" id="PTHR23135">
    <property type="entry name" value="MUR LIGASE FAMILY MEMBER"/>
    <property type="match status" value="1"/>
</dbReference>
<evidence type="ECO:0000256" key="7">
    <source>
        <dbReference type="ARBA" id="ARBA00022960"/>
    </source>
</evidence>
<keyword evidence="17" id="KW-1185">Reference proteome</keyword>
<feature type="binding site" evidence="11">
    <location>
        <position position="391"/>
    </location>
    <ligand>
        <name>meso-2,6-diaminopimelate</name>
        <dbReference type="ChEBI" id="CHEBI:57791"/>
    </ligand>
</feature>
<feature type="binding site" evidence="11">
    <location>
        <position position="482"/>
    </location>
    <ligand>
        <name>meso-2,6-diaminopimelate</name>
        <dbReference type="ChEBI" id="CHEBI:57791"/>
    </ligand>
</feature>
<feature type="binding site" evidence="11">
    <location>
        <begin position="157"/>
        <end position="158"/>
    </location>
    <ligand>
        <name>UDP-N-acetyl-alpha-D-muramoyl-L-alanyl-D-glutamate</name>
        <dbReference type="ChEBI" id="CHEBI:83900"/>
    </ligand>
</feature>
<reference evidence="16" key="1">
    <citation type="submission" date="2022-04" db="EMBL/GenBank/DDBJ databases">
        <title>Desulfatitalea alkaliphila sp. nov., a novel anaerobic sulfate-reducing bacterium isolated from terrestrial mud volcano, Taman Peninsula, Russia.</title>
        <authorList>
            <person name="Khomyakova M.A."/>
            <person name="Merkel A.Y."/>
            <person name="Slobodkin A.I."/>
        </authorList>
    </citation>
    <scope>NUCLEOTIDE SEQUENCE</scope>
    <source>
        <strain evidence="16">M08but</strain>
    </source>
</reference>
<evidence type="ECO:0000256" key="6">
    <source>
        <dbReference type="ARBA" id="ARBA00022840"/>
    </source>
</evidence>
<dbReference type="SUPFAM" id="SSF63418">
    <property type="entry name" value="MurE/MurF N-terminal domain"/>
    <property type="match status" value="1"/>
</dbReference>
<keyword evidence="3 11" id="KW-0436">Ligase</keyword>
<dbReference type="Pfam" id="PF01225">
    <property type="entry name" value="Mur_ligase"/>
    <property type="match status" value="1"/>
</dbReference>
<dbReference type="GO" id="GO:0008360">
    <property type="term" value="P:regulation of cell shape"/>
    <property type="evidence" value="ECO:0007669"/>
    <property type="project" value="UniProtKB-KW"/>
</dbReference>
<dbReference type="InterPro" id="IPR035911">
    <property type="entry name" value="MurE/MurF_N"/>
</dbReference>
<dbReference type="Gene3D" id="3.40.1390.10">
    <property type="entry name" value="MurE/MurF, N-terminal domain"/>
    <property type="match status" value="1"/>
</dbReference>
<dbReference type="InterPro" id="IPR004101">
    <property type="entry name" value="Mur_ligase_C"/>
</dbReference>
<feature type="short sequence motif" description="Meso-diaminopimelate recognition motif" evidence="11">
    <location>
        <begin position="415"/>
        <end position="418"/>
    </location>
</feature>
<dbReference type="NCBIfam" id="TIGR01085">
    <property type="entry name" value="murE"/>
    <property type="match status" value="1"/>
</dbReference>
<dbReference type="SUPFAM" id="SSF53623">
    <property type="entry name" value="MurD-like peptide ligases, catalytic domain"/>
    <property type="match status" value="1"/>
</dbReference>
<evidence type="ECO:0000256" key="11">
    <source>
        <dbReference type="HAMAP-Rule" id="MF_00208"/>
    </source>
</evidence>
<evidence type="ECO:0000313" key="17">
    <source>
        <dbReference type="Proteomes" id="UP001165427"/>
    </source>
</evidence>
<evidence type="ECO:0000256" key="12">
    <source>
        <dbReference type="RuleBase" id="RU004135"/>
    </source>
</evidence>
<feature type="modified residue" description="N6-carboxylysine" evidence="11">
    <location>
        <position position="224"/>
    </location>
</feature>
<dbReference type="GO" id="GO:0000287">
    <property type="term" value="F:magnesium ion binding"/>
    <property type="evidence" value="ECO:0007669"/>
    <property type="project" value="UniProtKB-UniRule"/>
</dbReference>
<dbReference type="Gene3D" id="3.40.1190.10">
    <property type="entry name" value="Mur-like, catalytic domain"/>
    <property type="match status" value="1"/>
</dbReference>
<dbReference type="InterPro" id="IPR036565">
    <property type="entry name" value="Mur-like_cat_sf"/>
</dbReference>
<keyword evidence="5 11" id="KW-0547">Nucleotide-binding</keyword>
<gene>
    <name evidence="11" type="primary">murE</name>
    <name evidence="16" type="ORF">MRX98_18725</name>
</gene>
<feature type="binding site" evidence="11">
    <location>
        <position position="192"/>
    </location>
    <ligand>
        <name>UDP-N-acetyl-alpha-D-muramoyl-L-alanyl-D-glutamate</name>
        <dbReference type="ChEBI" id="CHEBI:83900"/>
    </ligand>
</feature>
<name>A0AA41R7W2_9BACT</name>
<dbReference type="InterPro" id="IPR013221">
    <property type="entry name" value="Mur_ligase_cen"/>
</dbReference>
<dbReference type="HAMAP" id="MF_00208">
    <property type="entry name" value="MurE"/>
    <property type="match status" value="1"/>
</dbReference>
<dbReference type="InterPro" id="IPR005761">
    <property type="entry name" value="UDP-N-AcMur-Glu-dNH2Pim_ligase"/>
</dbReference>
<dbReference type="PANTHER" id="PTHR23135:SF4">
    <property type="entry name" value="UDP-N-ACETYLMURAMOYL-L-ALANYL-D-GLUTAMATE--2,6-DIAMINOPIMELATE LIGASE MURE HOMOLOG, CHLOROPLASTIC"/>
    <property type="match status" value="1"/>
</dbReference>
<organism evidence="16 17">
    <name type="scientific">Desulfatitalea alkaliphila</name>
    <dbReference type="NCBI Taxonomy" id="2929485"/>
    <lineage>
        <taxon>Bacteria</taxon>
        <taxon>Pseudomonadati</taxon>
        <taxon>Thermodesulfobacteriota</taxon>
        <taxon>Desulfobacteria</taxon>
        <taxon>Desulfobacterales</taxon>
        <taxon>Desulfosarcinaceae</taxon>
        <taxon>Desulfatitalea</taxon>
    </lineage>
</organism>